<keyword evidence="5" id="KW-0449">Lipoprotein</keyword>
<dbReference type="Proteomes" id="UP000194450">
    <property type="component" value="Unassembled WGS sequence"/>
</dbReference>
<protein>
    <submittedName>
        <fullName evidence="5">Phospholipid-binding lipoprotein MlaA</fullName>
    </submittedName>
</protein>
<feature type="chain" id="PRO_5012464263" evidence="4">
    <location>
        <begin position="20"/>
        <end position="244"/>
    </location>
</feature>
<dbReference type="EMBL" id="FXWH01000001">
    <property type="protein sequence ID" value="SMQ62634.1"/>
    <property type="molecule type" value="Genomic_DNA"/>
</dbReference>
<proteinExistence type="inferred from homology"/>
<feature type="region of interest" description="Disordered" evidence="3">
    <location>
        <begin position="225"/>
        <end position="244"/>
    </location>
</feature>
<organism evidence="5 6">
    <name type="scientific">Pseudidiomarina planktonica</name>
    <dbReference type="NCBI Taxonomy" id="1323738"/>
    <lineage>
        <taxon>Bacteria</taxon>
        <taxon>Pseudomonadati</taxon>
        <taxon>Pseudomonadota</taxon>
        <taxon>Gammaproteobacteria</taxon>
        <taxon>Alteromonadales</taxon>
        <taxon>Idiomarinaceae</taxon>
        <taxon>Pseudidiomarina</taxon>
    </lineage>
</organism>
<evidence type="ECO:0000256" key="4">
    <source>
        <dbReference type="SAM" id="SignalP"/>
    </source>
</evidence>
<reference evidence="6" key="1">
    <citation type="submission" date="2017-04" db="EMBL/GenBank/DDBJ databases">
        <authorList>
            <person name="Varghese N."/>
            <person name="Submissions S."/>
        </authorList>
    </citation>
    <scope>NUCLEOTIDE SEQUENCE [LARGE SCALE GENOMIC DNA]</scope>
</reference>
<sequence length="244" mass="27476">MKHLLMAFMLALLAGCSSTGDNGDDDYADPRDPFETVNRDLWDFNQSLDEAVIRPAALAYEKIPEPVRNGLYNMAENLDEPSSTVNNLLQWKIADAGVSLSRFVLNSTVGLLGFFDVAGELGMTKRQEGFGEVLASWGVGNGPYLMLPAMGPTVVTDRGGDYVDGLYFPLDVLSWPANLARYTIKGLTMRLELRRQEDVLENSLDQYSFVREAYFQNWRNNVYDGNPPLEEPEEFEEFEDFDDD</sequence>
<evidence type="ECO:0000256" key="3">
    <source>
        <dbReference type="SAM" id="MobiDB-lite"/>
    </source>
</evidence>
<evidence type="ECO:0000256" key="2">
    <source>
        <dbReference type="ARBA" id="ARBA00022729"/>
    </source>
</evidence>
<dbReference type="PANTHER" id="PTHR30035">
    <property type="entry name" value="LIPOPROTEIN VACJ-RELATED"/>
    <property type="match status" value="1"/>
</dbReference>
<evidence type="ECO:0000256" key="1">
    <source>
        <dbReference type="ARBA" id="ARBA00010634"/>
    </source>
</evidence>
<evidence type="ECO:0000313" key="5">
    <source>
        <dbReference type="EMBL" id="SMQ62634.1"/>
    </source>
</evidence>
<dbReference type="AlphaFoldDB" id="A0A1Y6EJ54"/>
<dbReference type="PRINTS" id="PR01805">
    <property type="entry name" value="VACJLIPOPROT"/>
</dbReference>
<dbReference type="PANTHER" id="PTHR30035:SF3">
    <property type="entry name" value="INTERMEMBRANE PHOSPHOLIPID TRANSPORT SYSTEM LIPOPROTEIN MLAA"/>
    <property type="match status" value="1"/>
</dbReference>
<name>A0A1Y6EJ54_9GAMM</name>
<feature type="compositionally biased region" description="Acidic residues" evidence="3">
    <location>
        <begin position="230"/>
        <end position="244"/>
    </location>
</feature>
<dbReference type="Pfam" id="PF04333">
    <property type="entry name" value="MlaA"/>
    <property type="match status" value="1"/>
</dbReference>
<dbReference type="InterPro" id="IPR007428">
    <property type="entry name" value="MlaA"/>
</dbReference>
<dbReference type="RefSeq" id="WP_086433896.1">
    <property type="nucleotide sequence ID" value="NZ_FXWH01000001.1"/>
</dbReference>
<dbReference type="OrthoDB" id="9785326at2"/>
<comment type="similarity">
    <text evidence="1">Belongs to the MlaA family.</text>
</comment>
<keyword evidence="2 4" id="KW-0732">Signal</keyword>
<feature type="signal peptide" evidence="4">
    <location>
        <begin position="1"/>
        <end position="19"/>
    </location>
</feature>
<accession>A0A1Y6EJ54</accession>
<dbReference type="GO" id="GO:0016020">
    <property type="term" value="C:membrane"/>
    <property type="evidence" value="ECO:0007669"/>
    <property type="project" value="InterPro"/>
</dbReference>
<gene>
    <name evidence="5" type="ORF">SAMN06297229_0736</name>
</gene>
<evidence type="ECO:0000313" key="6">
    <source>
        <dbReference type="Proteomes" id="UP000194450"/>
    </source>
</evidence>
<dbReference type="GO" id="GO:0120010">
    <property type="term" value="P:intermembrane phospholipid transfer"/>
    <property type="evidence" value="ECO:0007669"/>
    <property type="project" value="TreeGrafter"/>
</dbReference>
<keyword evidence="6" id="KW-1185">Reference proteome</keyword>
<dbReference type="PROSITE" id="PS51257">
    <property type="entry name" value="PROKAR_LIPOPROTEIN"/>
    <property type="match status" value="1"/>
</dbReference>